<dbReference type="Proteomes" id="UP001565283">
    <property type="component" value="Unassembled WGS sequence"/>
</dbReference>
<proteinExistence type="predicted"/>
<evidence type="ECO:0000313" key="1">
    <source>
        <dbReference type="EMBL" id="MEY8442826.1"/>
    </source>
</evidence>
<dbReference type="EMBL" id="JBCLSH010000002">
    <property type="protein sequence ID" value="MEY8442826.1"/>
    <property type="molecule type" value="Genomic_DNA"/>
</dbReference>
<sequence length="88" mass="9926">MNKLEIMTELDYLVQQSQISEAELIVLKELKTKYQNDKNISRIAHGIKSSLTPLAIQGKLSKESLALFKKLAQDNFWNKGAGISPFSM</sequence>
<keyword evidence="2" id="KW-1185">Reference proteome</keyword>
<reference evidence="1 2" key="1">
    <citation type="submission" date="2024-03" db="EMBL/GenBank/DDBJ databases">
        <title>Mouse gut bacterial collection (mGBC) of GemPharmatech.</title>
        <authorList>
            <person name="He Y."/>
            <person name="Dong L."/>
            <person name="Wu D."/>
            <person name="Gao X."/>
            <person name="Lin Z."/>
        </authorList>
    </citation>
    <scope>NUCLEOTIDE SEQUENCE [LARGE SCALE GENOMIC DNA]</scope>
    <source>
        <strain evidence="1 2">61-15</strain>
    </source>
</reference>
<gene>
    <name evidence="1" type="ORF">AALA52_00885</name>
</gene>
<dbReference type="CDD" id="cd21059">
    <property type="entry name" value="LciA-like"/>
    <property type="match status" value="1"/>
</dbReference>
<evidence type="ECO:0000313" key="2">
    <source>
        <dbReference type="Proteomes" id="UP001565283"/>
    </source>
</evidence>
<protein>
    <recommendedName>
        <fullName evidence="3">Enterocin A Immunity</fullName>
    </recommendedName>
</protein>
<evidence type="ECO:0008006" key="3">
    <source>
        <dbReference type="Google" id="ProtNLM"/>
    </source>
</evidence>
<comment type="caution">
    <text evidence="1">The sequence shown here is derived from an EMBL/GenBank/DDBJ whole genome shotgun (WGS) entry which is preliminary data.</text>
</comment>
<organism evidence="1 2">
    <name type="scientific">Lactococcus ileimucosae</name>
    <dbReference type="NCBI Taxonomy" id="2941329"/>
    <lineage>
        <taxon>Bacteria</taxon>
        <taxon>Bacillati</taxon>
        <taxon>Bacillota</taxon>
        <taxon>Bacilli</taxon>
        <taxon>Lactobacillales</taxon>
        <taxon>Streptococcaceae</taxon>
        <taxon>Lactococcus</taxon>
    </lineage>
</organism>
<dbReference type="RefSeq" id="WP_369947689.1">
    <property type="nucleotide sequence ID" value="NZ_JBCLSH010000002.1"/>
</dbReference>
<name>A0ABV4CZU7_9LACT</name>
<accession>A0ABV4CZU7</accession>